<accession>A0ABC9U2T0</accession>
<evidence type="ECO:0000313" key="1">
    <source>
        <dbReference type="EMBL" id="ERI79814.1"/>
    </source>
</evidence>
<proteinExistence type="predicted"/>
<name>A0ABC9U2T0_CLOSY</name>
<dbReference type="Proteomes" id="UP000016491">
    <property type="component" value="Unassembled WGS sequence"/>
</dbReference>
<comment type="caution">
    <text evidence="1">The sequence shown here is derived from an EMBL/GenBank/DDBJ whole genome shotgun (WGS) entry which is preliminary data.</text>
</comment>
<evidence type="ECO:0000313" key="2">
    <source>
        <dbReference type="Proteomes" id="UP000016491"/>
    </source>
</evidence>
<dbReference type="EMBL" id="AWSU01000053">
    <property type="protein sequence ID" value="ERI79814.1"/>
    <property type="molecule type" value="Genomic_DNA"/>
</dbReference>
<reference evidence="1 2" key="1">
    <citation type="submission" date="2013-07" db="EMBL/GenBank/DDBJ databases">
        <authorList>
            <person name="Weinstock G."/>
            <person name="Sodergren E."/>
            <person name="Wylie T."/>
            <person name="Fulton L."/>
            <person name="Fulton R."/>
            <person name="Fronick C."/>
            <person name="O'Laughlin M."/>
            <person name="Godfrey J."/>
            <person name="Miner T."/>
            <person name="Herter B."/>
            <person name="Appelbaum E."/>
            <person name="Cordes M."/>
            <person name="Lek S."/>
            <person name="Wollam A."/>
            <person name="Pepin K.H."/>
            <person name="Palsikar V.B."/>
            <person name="Mitreva M."/>
            <person name="Wilson R.K."/>
        </authorList>
    </citation>
    <scope>NUCLEOTIDE SEQUENCE [LARGE SCALE GENOMIC DNA]</scope>
    <source>
        <strain evidence="1 2">ATCC 14940</strain>
    </source>
</reference>
<gene>
    <name evidence="1" type="ORF">CLOSYM_00667</name>
</gene>
<organism evidence="1 2">
    <name type="scientific">[Clostridium] symbiosum ATCC 14940</name>
    <dbReference type="NCBI Taxonomy" id="411472"/>
    <lineage>
        <taxon>Bacteria</taxon>
        <taxon>Bacillati</taxon>
        <taxon>Bacillota</taxon>
        <taxon>Clostridia</taxon>
        <taxon>Lachnospirales</taxon>
        <taxon>Lachnospiraceae</taxon>
        <taxon>Otoolea</taxon>
    </lineage>
</organism>
<sequence>MNIFGVLQASLHAPEVFGVKMKCCFQKKRIMSGGLNISKDAIPTNDNQEDCIKSPWFKSKTVVPHNLPKSIDYKFAWNETGLLEVDGEEPALEEPKE</sequence>
<protein>
    <submittedName>
        <fullName evidence="1">Uncharacterized protein</fullName>
    </submittedName>
</protein>
<dbReference type="AlphaFoldDB" id="A0ABC9U2T0"/>